<protein>
    <recommendedName>
        <fullName evidence="3">Pseudouridine synthase</fullName>
        <ecNumber evidence="3">5.4.99.-</ecNumber>
    </recommendedName>
</protein>
<feature type="active site" evidence="2">
    <location>
        <position position="143"/>
    </location>
</feature>
<gene>
    <name evidence="5" type="ORF">GAYE_SCF54G6207</name>
</gene>
<dbReference type="GO" id="GO:0003723">
    <property type="term" value="F:RNA binding"/>
    <property type="evidence" value="ECO:0007669"/>
    <property type="project" value="InterPro"/>
</dbReference>
<dbReference type="EC" id="5.4.99.-" evidence="3"/>
<comment type="caution">
    <text evidence="5">The sequence shown here is derived from an EMBL/GenBank/DDBJ whole genome shotgun (WGS) entry which is preliminary data.</text>
</comment>
<dbReference type="SUPFAM" id="SSF55120">
    <property type="entry name" value="Pseudouridine synthase"/>
    <property type="match status" value="1"/>
</dbReference>
<dbReference type="PROSITE" id="PS01129">
    <property type="entry name" value="PSI_RLU"/>
    <property type="match status" value="1"/>
</dbReference>
<dbReference type="CDD" id="cd02869">
    <property type="entry name" value="PseudoU_synth_RluA_like"/>
    <property type="match status" value="1"/>
</dbReference>
<dbReference type="Gene3D" id="3.30.2350.10">
    <property type="entry name" value="Pseudouridine synthase"/>
    <property type="match status" value="1"/>
</dbReference>
<evidence type="ECO:0000256" key="3">
    <source>
        <dbReference type="RuleBase" id="RU362028"/>
    </source>
</evidence>
<dbReference type="InterPro" id="IPR006225">
    <property type="entry name" value="PsdUridine_synth_RluC/D"/>
</dbReference>
<proteinExistence type="inferred from homology"/>
<comment type="similarity">
    <text evidence="1 3">Belongs to the pseudouridine synthase RluA family.</text>
</comment>
<organism evidence="5 6">
    <name type="scientific">Galdieria yellowstonensis</name>
    <dbReference type="NCBI Taxonomy" id="3028027"/>
    <lineage>
        <taxon>Eukaryota</taxon>
        <taxon>Rhodophyta</taxon>
        <taxon>Bangiophyceae</taxon>
        <taxon>Galdieriales</taxon>
        <taxon>Galdieriaceae</taxon>
        <taxon>Galdieria</taxon>
    </lineage>
</organism>
<dbReference type="InterPro" id="IPR006145">
    <property type="entry name" value="PsdUridine_synth_RsuA/RluA"/>
</dbReference>
<dbReference type="PANTHER" id="PTHR21600">
    <property type="entry name" value="MITOCHONDRIAL RNA PSEUDOURIDINE SYNTHASE"/>
    <property type="match status" value="1"/>
</dbReference>
<dbReference type="Proteomes" id="UP001300502">
    <property type="component" value="Unassembled WGS sequence"/>
</dbReference>
<dbReference type="GO" id="GO:0000455">
    <property type="term" value="P:enzyme-directed rRNA pseudouridine synthesis"/>
    <property type="evidence" value="ECO:0007669"/>
    <property type="project" value="TreeGrafter"/>
</dbReference>
<accession>A0AAV9ILJ3</accession>
<evidence type="ECO:0000313" key="5">
    <source>
        <dbReference type="EMBL" id="KAK4528270.1"/>
    </source>
</evidence>
<sequence length="353" mass="40680">MKCSAYILFGGLFRKANPVVDNKCCSRKQRTSLYSVHCRVDKHVQEKLTSAKELMEQLKKLDPQKDLKLYQQLKRRIRLISKAIPLQVDHEPVSIVYEDDHILVVNKPSGISISPKHRFLGGTLLNRLIGYLGYAPHVCHRLDMETSGVVLFAKHPTSARKIHRQFCAHQVEKLYVAIIHGIPEQTLFEVRAPIAVDPERKISRKISSDGKEAISQFLLIASNQKFNCSLVLAMPLTGRTHQLRIHLHYVGHPIVGDYLYQNNTKYEDRTKDDVNNEYEAKYWKKLKLHAWKLRFYHPLTGQKQTYEASLEQEFIQLLELLHLPIPQDNSLSTPISSFPSFSKWANNHSGNID</sequence>
<comment type="function">
    <text evidence="3">Responsible for synthesis of pseudouridine from uracil.</text>
</comment>
<dbReference type="InterPro" id="IPR006224">
    <property type="entry name" value="PsdUridine_synth_RluA-like_CS"/>
</dbReference>
<keyword evidence="6" id="KW-1185">Reference proteome</keyword>
<name>A0AAV9ILJ3_9RHOD</name>
<dbReference type="InterPro" id="IPR050188">
    <property type="entry name" value="RluA_PseudoU_synthase"/>
</dbReference>
<dbReference type="GO" id="GO:0009982">
    <property type="term" value="F:pseudouridine synthase activity"/>
    <property type="evidence" value="ECO:0007669"/>
    <property type="project" value="InterPro"/>
</dbReference>
<feature type="domain" description="Pseudouridine synthase RsuA/RluA-like" evidence="4">
    <location>
        <begin position="101"/>
        <end position="248"/>
    </location>
</feature>
<dbReference type="AlphaFoldDB" id="A0AAV9ILJ3"/>
<evidence type="ECO:0000256" key="2">
    <source>
        <dbReference type="PIRSR" id="PIRSR606225-1"/>
    </source>
</evidence>
<dbReference type="EMBL" id="JANCYU010000062">
    <property type="protein sequence ID" value="KAK4528270.1"/>
    <property type="molecule type" value="Genomic_DNA"/>
</dbReference>
<reference evidence="5 6" key="1">
    <citation type="submission" date="2022-07" db="EMBL/GenBank/DDBJ databases">
        <title>Genome-wide signatures of adaptation to extreme environments.</title>
        <authorList>
            <person name="Cho C.H."/>
            <person name="Yoon H.S."/>
        </authorList>
    </citation>
    <scope>NUCLEOTIDE SEQUENCE [LARGE SCALE GENOMIC DNA]</scope>
    <source>
        <strain evidence="5 6">108.79 E11</strain>
    </source>
</reference>
<comment type="catalytic activity">
    <reaction evidence="3">
        <text>a uridine in RNA = a pseudouridine in RNA</text>
        <dbReference type="Rhea" id="RHEA:48348"/>
        <dbReference type="Rhea" id="RHEA-COMP:12068"/>
        <dbReference type="Rhea" id="RHEA-COMP:12069"/>
        <dbReference type="ChEBI" id="CHEBI:65314"/>
        <dbReference type="ChEBI" id="CHEBI:65315"/>
    </reaction>
</comment>
<evidence type="ECO:0000259" key="4">
    <source>
        <dbReference type="Pfam" id="PF00849"/>
    </source>
</evidence>
<keyword evidence="3" id="KW-0413">Isomerase</keyword>
<dbReference type="PANTHER" id="PTHR21600:SF87">
    <property type="entry name" value="RNA PSEUDOURIDYLATE SYNTHASE DOMAIN-CONTAINING PROTEIN 1"/>
    <property type="match status" value="1"/>
</dbReference>
<evidence type="ECO:0000256" key="1">
    <source>
        <dbReference type="ARBA" id="ARBA00010876"/>
    </source>
</evidence>
<dbReference type="InterPro" id="IPR020103">
    <property type="entry name" value="PsdUridine_synth_cat_dom_sf"/>
</dbReference>
<dbReference type="NCBIfam" id="TIGR00005">
    <property type="entry name" value="rluA_subfam"/>
    <property type="match status" value="1"/>
</dbReference>
<dbReference type="Pfam" id="PF00849">
    <property type="entry name" value="PseudoU_synth_2"/>
    <property type="match status" value="1"/>
</dbReference>
<evidence type="ECO:0000313" key="6">
    <source>
        <dbReference type="Proteomes" id="UP001300502"/>
    </source>
</evidence>